<protein>
    <recommendedName>
        <fullName evidence="1">Cell envelope-related transcriptional attenuator domain-containing protein</fullName>
    </recommendedName>
</protein>
<dbReference type="InterPro" id="IPR050922">
    <property type="entry name" value="LytR/CpsA/Psr_CW_biosynth"/>
</dbReference>
<reference evidence="2" key="1">
    <citation type="journal article" date="2014" name="Front. Microbiol.">
        <title>High frequency of phylogenetically diverse reductive dehalogenase-homologous genes in deep subseafloor sedimentary metagenomes.</title>
        <authorList>
            <person name="Kawai M."/>
            <person name="Futagami T."/>
            <person name="Toyoda A."/>
            <person name="Takaki Y."/>
            <person name="Nishi S."/>
            <person name="Hori S."/>
            <person name="Arai W."/>
            <person name="Tsubouchi T."/>
            <person name="Morono Y."/>
            <person name="Uchiyama I."/>
            <person name="Ito T."/>
            <person name="Fujiyama A."/>
            <person name="Inagaki F."/>
            <person name="Takami H."/>
        </authorList>
    </citation>
    <scope>NUCLEOTIDE SEQUENCE</scope>
    <source>
        <strain evidence="2">Expedition CK06-06</strain>
    </source>
</reference>
<dbReference type="NCBIfam" id="TIGR00350">
    <property type="entry name" value="lytR_cpsA_psr"/>
    <property type="match status" value="1"/>
</dbReference>
<dbReference type="InterPro" id="IPR004474">
    <property type="entry name" value="LytR_CpsA_psr"/>
</dbReference>
<evidence type="ECO:0000259" key="1">
    <source>
        <dbReference type="Pfam" id="PF03816"/>
    </source>
</evidence>
<feature type="domain" description="Cell envelope-related transcriptional attenuator" evidence="1">
    <location>
        <begin position="7"/>
        <end position="148"/>
    </location>
</feature>
<sequence length="226" mass="25952">RNDFKGRTDTIIIYHISSWGKKDSLISIPRDTRVQLEGYGWNKINAAYVYGGEEMIKQEIYELTGIEIDRVMIINFNGFKRIIDILGGIEIVVEEPLHDELSGADFDPGTYTMSGEQALSFARCRATARADIDRIDRQQYLLNEIIRQKFNFSMITKTPQIIKVLSSETRSDFTIWDFCSTGFVLLFSSKDINRITIPTKSAMIDDVSYQIVDEDEVKEFLSGYLK</sequence>
<name>X0YH08_9ZZZZ</name>
<dbReference type="PANTHER" id="PTHR33392">
    <property type="entry name" value="POLYISOPRENYL-TEICHOIC ACID--PEPTIDOGLYCAN TEICHOIC ACID TRANSFERASE TAGU"/>
    <property type="match status" value="1"/>
</dbReference>
<dbReference type="PANTHER" id="PTHR33392:SF6">
    <property type="entry name" value="POLYISOPRENYL-TEICHOIC ACID--PEPTIDOGLYCAN TEICHOIC ACID TRANSFERASE TAGU"/>
    <property type="match status" value="1"/>
</dbReference>
<organism evidence="2">
    <name type="scientific">marine sediment metagenome</name>
    <dbReference type="NCBI Taxonomy" id="412755"/>
    <lineage>
        <taxon>unclassified sequences</taxon>
        <taxon>metagenomes</taxon>
        <taxon>ecological metagenomes</taxon>
    </lineage>
</organism>
<dbReference type="Pfam" id="PF03816">
    <property type="entry name" value="LytR_cpsA_psr"/>
    <property type="match status" value="1"/>
</dbReference>
<comment type="caution">
    <text evidence="2">The sequence shown here is derived from an EMBL/GenBank/DDBJ whole genome shotgun (WGS) entry which is preliminary data.</text>
</comment>
<feature type="non-terminal residue" evidence="2">
    <location>
        <position position="1"/>
    </location>
</feature>
<proteinExistence type="predicted"/>
<dbReference type="AlphaFoldDB" id="X0YH08"/>
<evidence type="ECO:0000313" key="2">
    <source>
        <dbReference type="EMBL" id="GAG55314.1"/>
    </source>
</evidence>
<dbReference type="EMBL" id="BART01003325">
    <property type="protein sequence ID" value="GAG55314.1"/>
    <property type="molecule type" value="Genomic_DNA"/>
</dbReference>
<accession>X0YH08</accession>
<dbReference type="Gene3D" id="3.40.630.190">
    <property type="entry name" value="LCP protein"/>
    <property type="match status" value="1"/>
</dbReference>
<gene>
    <name evidence="2" type="ORF">S01H4_09283</name>
</gene>